<sequence length="89" mass="9803">MDILHLAPFRSYTGQKGAKCKIVQRAVDGRPSEPGGRLPRRYSALLESGRRNHALWETVLRCTGGVGRYGTNAAANPQRGTGRGMMKYE</sequence>
<reference evidence="2" key="2">
    <citation type="submission" date="2013-04" db="UniProtKB">
        <authorList>
            <consortium name="EnsemblPlants"/>
        </authorList>
    </citation>
    <scope>IDENTIFICATION</scope>
</reference>
<accession>J3N5W1</accession>
<dbReference type="EnsemblPlants" id="OB11G11970.1">
    <property type="protein sequence ID" value="OB11G11970.1"/>
    <property type="gene ID" value="OB11G11970"/>
</dbReference>
<protein>
    <submittedName>
        <fullName evidence="2">Uncharacterized protein</fullName>
    </submittedName>
</protein>
<name>J3N5W1_ORYBR</name>
<dbReference type="Proteomes" id="UP000006038">
    <property type="component" value="Chromosome 11"/>
</dbReference>
<feature type="region of interest" description="Disordered" evidence="1">
    <location>
        <begin position="70"/>
        <end position="89"/>
    </location>
</feature>
<dbReference type="AlphaFoldDB" id="J3N5W1"/>
<evidence type="ECO:0000313" key="3">
    <source>
        <dbReference type="Proteomes" id="UP000006038"/>
    </source>
</evidence>
<dbReference type="HOGENOM" id="CLU_2458365_0_0_1"/>
<dbReference type="Gramene" id="OB11G11970.1">
    <property type="protein sequence ID" value="OB11G11970.1"/>
    <property type="gene ID" value="OB11G11970"/>
</dbReference>
<proteinExistence type="predicted"/>
<evidence type="ECO:0000313" key="2">
    <source>
        <dbReference type="EnsemblPlants" id="OB11G11970.1"/>
    </source>
</evidence>
<organism evidence="2">
    <name type="scientific">Oryza brachyantha</name>
    <name type="common">malo sina</name>
    <dbReference type="NCBI Taxonomy" id="4533"/>
    <lineage>
        <taxon>Eukaryota</taxon>
        <taxon>Viridiplantae</taxon>
        <taxon>Streptophyta</taxon>
        <taxon>Embryophyta</taxon>
        <taxon>Tracheophyta</taxon>
        <taxon>Spermatophyta</taxon>
        <taxon>Magnoliopsida</taxon>
        <taxon>Liliopsida</taxon>
        <taxon>Poales</taxon>
        <taxon>Poaceae</taxon>
        <taxon>BOP clade</taxon>
        <taxon>Oryzoideae</taxon>
        <taxon>Oryzeae</taxon>
        <taxon>Oryzinae</taxon>
        <taxon>Oryza</taxon>
    </lineage>
</organism>
<reference evidence="2" key="1">
    <citation type="journal article" date="2013" name="Nat. Commun.">
        <title>Whole-genome sequencing of Oryza brachyantha reveals mechanisms underlying Oryza genome evolution.</title>
        <authorList>
            <person name="Chen J."/>
            <person name="Huang Q."/>
            <person name="Gao D."/>
            <person name="Wang J."/>
            <person name="Lang Y."/>
            <person name="Liu T."/>
            <person name="Li B."/>
            <person name="Bai Z."/>
            <person name="Luis Goicoechea J."/>
            <person name="Liang C."/>
            <person name="Chen C."/>
            <person name="Zhang W."/>
            <person name="Sun S."/>
            <person name="Liao Y."/>
            <person name="Zhang X."/>
            <person name="Yang L."/>
            <person name="Song C."/>
            <person name="Wang M."/>
            <person name="Shi J."/>
            <person name="Liu G."/>
            <person name="Liu J."/>
            <person name="Zhou H."/>
            <person name="Zhou W."/>
            <person name="Yu Q."/>
            <person name="An N."/>
            <person name="Chen Y."/>
            <person name="Cai Q."/>
            <person name="Wang B."/>
            <person name="Liu B."/>
            <person name="Min J."/>
            <person name="Huang Y."/>
            <person name="Wu H."/>
            <person name="Li Z."/>
            <person name="Zhang Y."/>
            <person name="Yin Y."/>
            <person name="Song W."/>
            <person name="Jiang J."/>
            <person name="Jackson S.A."/>
            <person name="Wing R.A."/>
            <person name="Wang J."/>
            <person name="Chen M."/>
        </authorList>
    </citation>
    <scope>NUCLEOTIDE SEQUENCE [LARGE SCALE GENOMIC DNA]</scope>
    <source>
        <strain evidence="2">cv. IRGC 101232</strain>
    </source>
</reference>
<evidence type="ECO:0000256" key="1">
    <source>
        <dbReference type="SAM" id="MobiDB-lite"/>
    </source>
</evidence>
<keyword evidence="3" id="KW-1185">Reference proteome</keyword>